<feature type="compositionally biased region" description="Gly residues" evidence="1">
    <location>
        <begin position="13"/>
        <end position="24"/>
    </location>
</feature>
<feature type="region of interest" description="Disordered" evidence="1">
    <location>
        <begin position="1"/>
        <end position="66"/>
    </location>
</feature>
<dbReference type="PROSITE" id="PS50157">
    <property type="entry name" value="ZINC_FINGER_C2H2_2"/>
    <property type="match status" value="1"/>
</dbReference>
<sequence>MSREHVAGDDAGTDGGSGGDGTTAGDGPAVADDGVGDMEDPGNATDAPEPRDPDADRYEVPPGETAFACPRCGRPFARKRHRDLHLGQAHADLDDEERTAYEVARDEETDDLRRFRIVSLGMLVVLYFGFLFLYAIAG</sequence>
<organism evidence="4 5">
    <name type="scientific">Halobaculum roseum</name>
    <dbReference type="NCBI Taxonomy" id="2175149"/>
    <lineage>
        <taxon>Archaea</taxon>
        <taxon>Methanobacteriati</taxon>
        <taxon>Methanobacteriota</taxon>
        <taxon>Stenosarchaea group</taxon>
        <taxon>Halobacteria</taxon>
        <taxon>Halobacteriales</taxon>
        <taxon>Haloferacaceae</taxon>
        <taxon>Halobaculum</taxon>
    </lineage>
</organism>
<evidence type="ECO:0000256" key="1">
    <source>
        <dbReference type="SAM" id="MobiDB-lite"/>
    </source>
</evidence>
<comment type="caution">
    <text evidence="4">The sequence shown here is derived from an EMBL/GenBank/DDBJ whole genome shotgun (WGS) entry which is preliminary data.</text>
</comment>
<dbReference type="Proteomes" id="UP001589595">
    <property type="component" value="Unassembled WGS sequence"/>
</dbReference>
<reference evidence="4" key="1">
    <citation type="submission" date="2024-09" db="EMBL/GenBank/DDBJ databases">
        <authorList>
            <person name="Sun Q."/>
        </authorList>
    </citation>
    <scope>NUCLEOTIDE SEQUENCE [LARGE SCALE GENOMIC DNA]</scope>
    <source>
        <strain evidence="4">JCM 31273</strain>
    </source>
</reference>
<dbReference type="EMBL" id="JBHMAJ010000007">
    <property type="protein sequence ID" value="MFB9824981.1"/>
    <property type="molecule type" value="Genomic_DNA"/>
</dbReference>
<dbReference type="InterPro" id="IPR055833">
    <property type="entry name" value="DUF7410"/>
</dbReference>
<protein>
    <submittedName>
        <fullName evidence="4">C2H2-type zinc finger protein</fullName>
    </submittedName>
</protein>
<keyword evidence="2" id="KW-1133">Transmembrane helix</keyword>
<evidence type="ECO:0000313" key="5">
    <source>
        <dbReference type="Proteomes" id="UP001589595"/>
    </source>
</evidence>
<name>A0ABD5MSJ2_9EURY</name>
<proteinExistence type="predicted"/>
<dbReference type="Pfam" id="PF24166">
    <property type="entry name" value="DUF7410"/>
    <property type="match status" value="1"/>
</dbReference>
<dbReference type="InterPro" id="IPR013087">
    <property type="entry name" value="Znf_C2H2_type"/>
</dbReference>
<dbReference type="RefSeq" id="WP_225935192.1">
    <property type="nucleotide sequence ID" value="NZ_CP082286.1"/>
</dbReference>
<keyword evidence="5" id="KW-1185">Reference proteome</keyword>
<feature type="domain" description="C2H2-type" evidence="3">
    <location>
        <begin position="67"/>
        <end position="95"/>
    </location>
</feature>
<feature type="compositionally biased region" description="Basic and acidic residues" evidence="1">
    <location>
        <begin position="48"/>
        <end position="59"/>
    </location>
</feature>
<keyword evidence="2" id="KW-0472">Membrane</keyword>
<evidence type="ECO:0000256" key="2">
    <source>
        <dbReference type="SAM" id="Phobius"/>
    </source>
</evidence>
<accession>A0ABD5MSJ2</accession>
<keyword evidence="2" id="KW-0812">Transmembrane</keyword>
<dbReference type="PROSITE" id="PS00028">
    <property type="entry name" value="ZINC_FINGER_C2H2_1"/>
    <property type="match status" value="1"/>
</dbReference>
<feature type="transmembrane region" description="Helical" evidence="2">
    <location>
        <begin position="117"/>
        <end position="137"/>
    </location>
</feature>
<evidence type="ECO:0000259" key="3">
    <source>
        <dbReference type="PROSITE" id="PS50157"/>
    </source>
</evidence>
<gene>
    <name evidence="4" type="ORF">ACFFOL_12485</name>
</gene>
<evidence type="ECO:0000313" key="4">
    <source>
        <dbReference type="EMBL" id="MFB9824981.1"/>
    </source>
</evidence>
<dbReference type="AlphaFoldDB" id="A0ABD5MSJ2"/>
<dbReference type="GeneID" id="67876394"/>